<dbReference type="GO" id="GO:0005524">
    <property type="term" value="F:ATP binding"/>
    <property type="evidence" value="ECO:0007669"/>
    <property type="project" value="UniProtKB-KW"/>
</dbReference>
<keyword evidence="4" id="KW-0418">Kinase</keyword>
<evidence type="ECO:0000256" key="7">
    <source>
        <dbReference type="SAM" id="MobiDB-lite"/>
    </source>
</evidence>
<feature type="binding site" evidence="6">
    <location>
        <position position="59"/>
    </location>
    <ligand>
        <name>ATP</name>
        <dbReference type="ChEBI" id="CHEBI:30616"/>
    </ligand>
</feature>
<reference evidence="10" key="1">
    <citation type="submission" date="2021-02" db="EMBL/GenBank/DDBJ databases">
        <authorList>
            <person name="Nowell W R."/>
        </authorList>
    </citation>
    <scope>NUCLEOTIDE SEQUENCE</scope>
</reference>
<dbReference type="SMART" id="SM00562">
    <property type="entry name" value="NDK"/>
    <property type="match status" value="1"/>
</dbReference>
<comment type="similarity">
    <text evidence="1 6">Belongs to the NDK family.</text>
</comment>
<evidence type="ECO:0000256" key="2">
    <source>
        <dbReference type="ARBA" id="ARBA00022679"/>
    </source>
</evidence>
<evidence type="ECO:0000256" key="3">
    <source>
        <dbReference type="ARBA" id="ARBA00022741"/>
    </source>
</evidence>
<dbReference type="EMBL" id="CAJOBD010000701">
    <property type="protein sequence ID" value="CAF3707956.1"/>
    <property type="molecule type" value="Genomic_DNA"/>
</dbReference>
<dbReference type="Proteomes" id="UP000663864">
    <property type="component" value="Unassembled WGS sequence"/>
</dbReference>
<dbReference type="PROSITE" id="PS51374">
    <property type="entry name" value="NDPK_LIKE"/>
    <property type="match status" value="1"/>
</dbReference>
<evidence type="ECO:0000313" key="9">
    <source>
        <dbReference type="EMBL" id="CAF1165269.1"/>
    </source>
</evidence>
<dbReference type="SUPFAM" id="SSF56281">
    <property type="entry name" value="Metallo-hydrolase/oxidoreductase"/>
    <property type="match status" value="1"/>
</dbReference>
<gene>
    <name evidence="10" type="ORF">JBS370_LOCUS9950</name>
    <name evidence="9" type="ORF">ZHD862_LOCUS20914</name>
</gene>
<evidence type="ECO:0000256" key="4">
    <source>
        <dbReference type="ARBA" id="ARBA00022777"/>
    </source>
</evidence>
<protein>
    <recommendedName>
        <fullName evidence="8">Nucleoside diphosphate kinase-like domain-containing protein</fullName>
    </recommendedName>
</protein>
<accession>A0A818V9G6</accession>
<feature type="binding site" evidence="6">
    <location>
        <position position="87"/>
    </location>
    <ligand>
        <name>ATP</name>
        <dbReference type="ChEBI" id="CHEBI:30616"/>
    </ligand>
</feature>
<evidence type="ECO:0000313" key="10">
    <source>
        <dbReference type="EMBL" id="CAF3707956.1"/>
    </source>
</evidence>
<feature type="binding site" evidence="6">
    <location>
        <position position="10"/>
    </location>
    <ligand>
        <name>ATP</name>
        <dbReference type="ChEBI" id="CHEBI:30616"/>
    </ligand>
</feature>
<dbReference type="SUPFAM" id="SSF54919">
    <property type="entry name" value="Nucleoside diphosphate kinase, NDK"/>
    <property type="match status" value="1"/>
</dbReference>
<dbReference type="InterPro" id="IPR034907">
    <property type="entry name" value="NDK-like_dom"/>
</dbReference>
<keyword evidence="2" id="KW-0808">Transferase</keyword>
<dbReference type="InterPro" id="IPR036850">
    <property type="entry name" value="NDK-like_dom_sf"/>
</dbReference>
<proteinExistence type="inferred from homology"/>
<keyword evidence="5" id="KW-0067">ATP-binding</keyword>
<feature type="binding site" evidence="6">
    <location>
        <position position="117"/>
    </location>
    <ligand>
        <name>ATP</name>
        <dbReference type="ChEBI" id="CHEBI:30616"/>
    </ligand>
</feature>
<dbReference type="AlphaFoldDB" id="A0A818V9G6"/>
<evidence type="ECO:0000259" key="8">
    <source>
        <dbReference type="SMART" id="SM00562"/>
    </source>
</evidence>
<keyword evidence="3" id="KW-0547">Nucleotide-binding</keyword>
<dbReference type="PANTHER" id="PTHR46161:SF3">
    <property type="entry name" value="NUCLEOSIDE DIPHOSPHATE KINASE DDB_G0292928-RELATED"/>
    <property type="match status" value="1"/>
</dbReference>
<dbReference type="Pfam" id="PF00334">
    <property type="entry name" value="NDK"/>
    <property type="match status" value="1"/>
</dbReference>
<feature type="active site" description="Pros-phosphohistidine intermediate" evidence="6">
    <location>
        <position position="120"/>
    </location>
</feature>
<organism evidence="10 11">
    <name type="scientific">Rotaria sordida</name>
    <dbReference type="NCBI Taxonomy" id="392033"/>
    <lineage>
        <taxon>Eukaryota</taxon>
        <taxon>Metazoa</taxon>
        <taxon>Spiralia</taxon>
        <taxon>Gnathifera</taxon>
        <taxon>Rotifera</taxon>
        <taxon>Eurotatoria</taxon>
        <taxon>Bdelloidea</taxon>
        <taxon>Philodinida</taxon>
        <taxon>Philodinidae</taxon>
        <taxon>Rotaria</taxon>
    </lineage>
</organism>
<dbReference type="PANTHER" id="PTHR46161">
    <property type="entry name" value="NUCLEOSIDE DIPHOSPHATE KINASE"/>
    <property type="match status" value="1"/>
</dbReference>
<dbReference type="Gene3D" id="3.60.15.10">
    <property type="entry name" value="Ribonuclease Z/Hydroxyacylglutathione hydrolase-like"/>
    <property type="match status" value="1"/>
</dbReference>
<dbReference type="GO" id="GO:0016301">
    <property type="term" value="F:kinase activity"/>
    <property type="evidence" value="ECO:0007669"/>
    <property type="project" value="UniProtKB-KW"/>
</dbReference>
<sequence>MFQVTLCILKPDIVRSPHLFNEIIKLILQRQFIFIKSKHLQLNRQRAEEFYREHQEKFFYSRLVHYMSCGPISCHILGRENAIQEWRSMLGPTKVYKTIFEAANTIRGQHGITDTRNCAHGSDIMIYGLSSLLFRSFFSSFRNMSSTVAVQTPNAAHNLDKNELYSIGPNFWNVRGRFKILKLVDIETQMSIIQLRNGKFLVIDTVEMSDRLRQEINQLTNNGENIEAVIGTHPFHTLSFPAFYQAYPKAAYYGTPRHLRRLTEIPWKGDLNDCNIRQKWEPDVEMRIPAGAEFINPQPESSNHFICVFVYHPTSRTLHVDDTIMYAEKPGFLLKLFGYKHGAMAFHPSIKSSGLYPTSDAPHIFRDWMRNMLRDWPFENICCAHMGVKIGGAHADVTTLLNSAEPLLAKLSEKNRKKNPGDEIPPDNHSHMNVSGHECG</sequence>
<dbReference type="EMBL" id="CAJNOT010001214">
    <property type="protein sequence ID" value="CAF1165269.1"/>
    <property type="molecule type" value="Genomic_DNA"/>
</dbReference>
<dbReference type="Gene3D" id="3.30.70.141">
    <property type="entry name" value="Nucleoside diphosphate kinase-like domain"/>
    <property type="match status" value="1"/>
</dbReference>
<evidence type="ECO:0000256" key="1">
    <source>
        <dbReference type="ARBA" id="ARBA00008142"/>
    </source>
</evidence>
<dbReference type="Proteomes" id="UP000663836">
    <property type="component" value="Unassembled WGS sequence"/>
</dbReference>
<feature type="domain" description="Nucleoside diphosphate kinase-like" evidence="8">
    <location>
        <begin position="2"/>
        <end position="140"/>
    </location>
</feature>
<evidence type="ECO:0000256" key="6">
    <source>
        <dbReference type="PROSITE-ProRule" id="PRU00706"/>
    </source>
</evidence>
<evidence type="ECO:0000256" key="5">
    <source>
        <dbReference type="ARBA" id="ARBA00022840"/>
    </source>
</evidence>
<evidence type="ECO:0000313" key="11">
    <source>
        <dbReference type="Proteomes" id="UP000663836"/>
    </source>
</evidence>
<feature type="binding site" evidence="6">
    <location>
        <position position="93"/>
    </location>
    <ligand>
        <name>ATP</name>
        <dbReference type="ChEBI" id="CHEBI:30616"/>
    </ligand>
</feature>
<name>A0A818V9G6_9BILA</name>
<dbReference type="InterPro" id="IPR036866">
    <property type="entry name" value="RibonucZ/Hydroxyglut_hydro"/>
</dbReference>
<feature type="binding site" evidence="6">
    <location>
        <position position="107"/>
    </location>
    <ligand>
        <name>ATP</name>
        <dbReference type="ChEBI" id="CHEBI:30616"/>
    </ligand>
</feature>
<comment type="caution">
    <text evidence="10">The sequence shown here is derived from an EMBL/GenBank/DDBJ whole genome shotgun (WGS) entry which is preliminary data.</text>
</comment>
<feature type="region of interest" description="Disordered" evidence="7">
    <location>
        <begin position="412"/>
        <end position="440"/>
    </location>
</feature>